<evidence type="ECO:0000256" key="1">
    <source>
        <dbReference type="ARBA" id="ARBA00022801"/>
    </source>
</evidence>
<name>A0A1Q2M7H1_9GAMM</name>
<dbReference type="Proteomes" id="UP000188219">
    <property type="component" value="Chromosome"/>
</dbReference>
<evidence type="ECO:0000259" key="2">
    <source>
        <dbReference type="Pfam" id="PF20434"/>
    </source>
</evidence>
<dbReference type="EMBL" id="CP019650">
    <property type="protein sequence ID" value="AQQ68172.1"/>
    <property type="molecule type" value="Genomic_DNA"/>
</dbReference>
<evidence type="ECO:0000313" key="3">
    <source>
        <dbReference type="EMBL" id="AQQ68172.1"/>
    </source>
</evidence>
<sequence>MEKPDLRLMNPSLRRVIAGVLASFYPLSLTAGTESVFADWPVEARNKVGSAYPDVLKSSSLVEEAFLWPQDAEVLQDGIALISLDSFAKSNPHLVITHPSLLVYPAKQAKSKRPAVIVLPGGGYKGVAIGSRSTLGANGEAVCAWLNNAGATCIVLKYRVPNSGCSWNALAKRHDTPAVPMALQDAQRAVSYLRRNASKYAIDPNRIGVMGFSAGGNLAVLASTAFKRRAYSLIDQADLVSSRPDFVVAVYPGHMTMEHKNKKPKALAAQELNSDIVISADIPPTLLVHAKDDSVNPVHYSQVYKRELAQAGVKVDLLLYESGGHGFGVKPQGEDSDQWREDALRWLTEMKFL</sequence>
<organism evidence="3 4">
    <name type="scientific">Microbulbifer agarilyticus</name>
    <dbReference type="NCBI Taxonomy" id="260552"/>
    <lineage>
        <taxon>Bacteria</taxon>
        <taxon>Pseudomonadati</taxon>
        <taxon>Pseudomonadota</taxon>
        <taxon>Gammaproteobacteria</taxon>
        <taxon>Cellvibrionales</taxon>
        <taxon>Microbulbiferaceae</taxon>
        <taxon>Microbulbifer</taxon>
    </lineage>
</organism>
<protein>
    <recommendedName>
        <fullName evidence="2">BD-FAE-like domain-containing protein</fullName>
    </recommendedName>
</protein>
<feature type="domain" description="BD-FAE-like" evidence="2">
    <location>
        <begin position="103"/>
        <end position="227"/>
    </location>
</feature>
<dbReference type="RefSeq" id="WP_077404920.1">
    <property type="nucleotide sequence ID" value="NZ_CP019650.1"/>
</dbReference>
<keyword evidence="1" id="KW-0378">Hydrolase</keyword>
<dbReference type="PANTHER" id="PTHR48081:SF6">
    <property type="entry name" value="PEPTIDASE S9 PROLYL OLIGOPEPTIDASE CATALYTIC DOMAIN-CONTAINING PROTEIN"/>
    <property type="match status" value="1"/>
</dbReference>
<reference evidence="3" key="1">
    <citation type="submission" date="2017-02" db="EMBL/GenBank/DDBJ databases">
        <title>Genome of Microbulbifer agarilyticus GP101.</title>
        <authorList>
            <person name="Jung J."/>
            <person name="Bae S.S."/>
            <person name="Baek K."/>
        </authorList>
    </citation>
    <scope>NUCLEOTIDE SEQUENCE [LARGE SCALE GENOMIC DNA]</scope>
    <source>
        <strain evidence="3">GP101</strain>
    </source>
</reference>
<dbReference type="InterPro" id="IPR049492">
    <property type="entry name" value="BD-FAE-like_dom"/>
</dbReference>
<gene>
    <name evidence="3" type="ORF">Mag101_11385</name>
</gene>
<accession>A0A1Q2M7H1</accession>
<dbReference type="GO" id="GO:0016787">
    <property type="term" value="F:hydrolase activity"/>
    <property type="evidence" value="ECO:0007669"/>
    <property type="project" value="UniProtKB-KW"/>
</dbReference>
<dbReference type="InterPro" id="IPR050300">
    <property type="entry name" value="GDXG_lipolytic_enzyme"/>
</dbReference>
<dbReference type="STRING" id="260552.Mag101_11385"/>
<dbReference type="PANTHER" id="PTHR48081">
    <property type="entry name" value="AB HYDROLASE SUPERFAMILY PROTEIN C4A8.06C"/>
    <property type="match status" value="1"/>
</dbReference>
<dbReference type="KEGG" id="maga:Mag101_11385"/>
<dbReference type="AlphaFoldDB" id="A0A1Q2M7H1"/>
<dbReference type="Pfam" id="PF20434">
    <property type="entry name" value="BD-FAE"/>
    <property type="match status" value="1"/>
</dbReference>
<evidence type="ECO:0000313" key="4">
    <source>
        <dbReference type="Proteomes" id="UP000188219"/>
    </source>
</evidence>
<dbReference type="Gene3D" id="3.40.50.1820">
    <property type="entry name" value="alpha/beta hydrolase"/>
    <property type="match status" value="1"/>
</dbReference>
<dbReference type="InterPro" id="IPR029058">
    <property type="entry name" value="AB_hydrolase_fold"/>
</dbReference>
<keyword evidence="4" id="KW-1185">Reference proteome</keyword>
<dbReference type="OrthoDB" id="9771666at2"/>
<proteinExistence type="predicted"/>
<dbReference type="SUPFAM" id="SSF53474">
    <property type="entry name" value="alpha/beta-Hydrolases"/>
    <property type="match status" value="1"/>
</dbReference>